<dbReference type="GO" id="GO:0010181">
    <property type="term" value="F:FMN binding"/>
    <property type="evidence" value="ECO:0007669"/>
    <property type="project" value="InterPro"/>
</dbReference>
<evidence type="ECO:0000256" key="9">
    <source>
        <dbReference type="ARBA" id="ARBA00023014"/>
    </source>
</evidence>
<dbReference type="PRINTS" id="PR00368">
    <property type="entry name" value="FADPNR"/>
</dbReference>
<feature type="domain" description="FAD/NAD(P)-binding" evidence="11">
    <location>
        <begin position="367"/>
        <end position="593"/>
    </location>
</feature>
<organism evidence="12">
    <name type="scientific">Candidatus Enterococcus clewellii</name>
    <dbReference type="NCBI Taxonomy" id="1834193"/>
    <lineage>
        <taxon>Bacteria</taxon>
        <taxon>Bacillati</taxon>
        <taxon>Bacillota</taxon>
        <taxon>Bacilli</taxon>
        <taxon>Lactobacillales</taxon>
        <taxon>Enterococcaceae</taxon>
        <taxon>Enterococcus</taxon>
    </lineage>
</organism>
<dbReference type="EMBL" id="CP147247">
    <property type="protein sequence ID" value="WYJ88972.1"/>
    <property type="molecule type" value="Genomic_DNA"/>
</dbReference>
<dbReference type="InterPro" id="IPR051793">
    <property type="entry name" value="NADH:flavin_oxidoreductase"/>
</dbReference>
<dbReference type="InterPro" id="IPR023753">
    <property type="entry name" value="FAD/NAD-binding_dom"/>
</dbReference>
<dbReference type="GO" id="GO:0051536">
    <property type="term" value="F:iron-sulfur cluster binding"/>
    <property type="evidence" value="ECO:0007669"/>
    <property type="project" value="UniProtKB-KW"/>
</dbReference>
<reference evidence="12" key="1">
    <citation type="submission" date="2017-05" db="EMBL/GenBank/DDBJ databases">
        <title>The Genome Sequence of Enterococcus sp. 9E7_DIV0242.</title>
        <authorList>
            <consortium name="The Broad Institute Genomics Platform"/>
            <consortium name="The Broad Institute Genomic Center for Infectious Diseases"/>
            <person name="Earl A."/>
            <person name="Manson A."/>
            <person name="Schwartman J."/>
            <person name="Gilmore M."/>
            <person name="Abouelleil A."/>
            <person name="Cao P."/>
            <person name="Chapman S."/>
            <person name="Cusick C."/>
            <person name="Shea T."/>
            <person name="Young S."/>
            <person name="Neafsey D."/>
            <person name="Nusbaum C."/>
            <person name="Birren B."/>
        </authorList>
    </citation>
    <scope>NUCLEOTIDE SEQUENCE [LARGE SCALE GENOMIC DNA]</scope>
    <source>
        <strain evidence="12">9E7_DIV0242</strain>
    </source>
</reference>
<keyword evidence="4" id="KW-0285">Flavoprotein</keyword>
<evidence type="ECO:0000256" key="1">
    <source>
        <dbReference type="ARBA" id="ARBA00001917"/>
    </source>
</evidence>
<sequence length="631" mass="70218">MFKELFSPIKINTMMVKNRIVAAPLNNTFEEKALGGAGIVIAGHTIVEPYRSSFKSPDELSVFSKYEYEETRRKILKIQQAGAKASIEIFHGGREARCYEYAKGPSAYVREDGIEVRAMDEAMMEETLNYYYDTAKEAKELGFDTIFMHFGHGWLPAQFLSPYFNHREDEYGGSFENRAKFPLKILETVRAAVGKEFPIDMRISAYEWVDGSIEFEDVVAFIQLAEKYIDMVQISAGLDMNREANVHMATTNFEPLMPNVEWAKEVKQRVNIPVSVVGAVLSPEEANNLIAKGVVDMVAFGRSFVADPDWPKKALAGHPEDIHGCIRCLQCYHIATNHKNVGCSVNPRYNNETFVAKEVKPTKIVKNIVIIGGGPAGINAAITADKVGHRVTLLEKSDALGGQLKYVAKEHFKIEIARLLEFYKVQIGKSKVNVRLNFEATPKNIRQFNPDALIVAVGGREIVPPISGIDGENVVTGIQSIENEKELGENIVILGGGTIGAEIGMELALVHHKAVTIVEMNNELAAQGNELYKIALRQKINQAETLNVLLETICKKIEKDSCIVASKEGVEQHIPFDNLIVCTGLRPERNLAETFYGIAEQTVMLGDCNRIGKIMDATFEGYTVVQNLFDY</sequence>
<evidence type="ECO:0008006" key="15">
    <source>
        <dbReference type="Google" id="ProtNLM"/>
    </source>
</evidence>
<evidence type="ECO:0000313" key="14">
    <source>
        <dbReference type="Proteomes" id="UP000195141"/>
    </source>
</evidence>
<dbReference type="Pfam" id="PF00724">
    <property type="entry name" value="Oxidored_FMN"/>
    <property type="match status" value="1"/>
</dbReference>
<keyword evidence="5" id="KW-0288">FMN</keyword>
<comment type="cofactor">
    <cofactor evidence="1">
        <name>FMN</name>
        <dbReference type="ChEBI" id="CHEBI:58210"/>
    </cofactor>
</comment>
<dbReference type="InterPro" id="IPR013785">
    <property type="entry name" value="Aldolase_TIM"/>
</dbReference>
<evidence type="ECO:0000256" key="6">
    <source>
        <dbReference type="ARBA" id="ARBA00022723"/>
    </source>
</evidence>
<dbReference type="AlphaFoldDB" id="A0A242KCW3"/>
<dbReference type="SUPFAM" id="SSF51395">
    <property type="entry name" value="FMN-linked oxidoreductases"/>
    <property type="match status" value="1"/>
</dbReference>
<protein>
    <recommendedName>
        <fullName evidence="15">NADH:flavin oxidoreductase/NADH oxidase N-terminal domain-containing protein</fullName>
    </recommendedName>
</protein>
<dbReference type="PRINTS" id="PR00469">
    <property type="entry name" value="PNDRDTASEII"/>
</dbReference>
<evidence type="ECO:0000256" key="7">
    <source>
        <dbReference type="ARBA" id="ARBA00023002"/>
    </source>
</evidence>
<dbReference type="Proteomes" id="UP000195141">
    <property type="component" value="Chromosome"/>
</dbReference>
<dbReference type="GO" id="GO:0046872">
    <property type="term" value="F:metal ion binding"/>
    <property type="evidence" value="ECO:0007669"/>
    <property type="project" value="UniProtKB-KW"/>
</dbReference>
<evidence type="ECO:0000313" key="12">
    <source>
        <dbReference type="EMBL" id="OTP18909.1"/>
    </source>
</evidence>
<dbReference type="InterPro" id="IPR036188">
    <property type="entry name" value="FAD/NAD-bd_sf"/>
</dbReference>
<comment type="cofactor">
    <cofactor evidence="2">
        <name>[4Fe-4S] cluster</name>
        <dbReference type="ChEBI" id="CHEBI:49883"/>
    </cofactor>
</comment>
<dbReference type="SUPFAM" id="SSF51905">
    <property type="entry name" value="FAD/NAD(P)-binding domain"/>
    <property type="match status" value="1"/>
</dbReference>
<dbReference type="OrthoDB" id="9772736at2"/>
<dbReference type="Gene3D" id="3.40.50.720">
    <property type="entry name" value="NAD(P)-binding Rossmann-like Domain"/>
    <property type="match status" value="1"/>
</dbReference>
<dbReference type="PANTHER" id="PTHR42917:SF2">
    <property type="entry name" value="2,4-DIENOYL-COA REDUCTASE [(2E)-ENOYL-COA-PRODUCING]"/>
    <property type="match status" value="1"/>
</dbReference>
<dbReference type="InterPro" id="IPR001155">
    <property type="entry name" value="OxRdtase_FMN_N"/>
</dbReference>
<dbReference type="CDD" id="cd02803">
    <property type="entry name" value="OYE_like_FMN_family"/>
    <property type="match status" value="1"/>
</dbReference>
<name>A0A242KCW3_9ENTE</name>
<reference evidence="13" key="2">
    <citation type="submission" date="2017-05" db="EMBL/GenBank/DDBJ databases">
        <authorList>
            <consortium name="The Broad Institute Genomics Platform"/>
            <consortium name="The Broad Institute Genomic Center for Infectious Diseases"/>
            <person name="Earl A."/>
            <person name="Manson A."/>
            <person name="Schwartman J."/>
            <person name="Gilmore M."/>
            <person name="Abouelleil A."/>
            <person name="Cao P."/>
            <person name="Chapman S."/>
            <person name="Cusick C."/>
            <person name="Shea T."/>
            <person name="Young S."/>
            <person name="Neafsey D."/>
            <person name="Nusbaum C."/>
            <person name="Birren B."/>
        </authorList>
    </citation>
    <scope>NUCLEOTIDE SEQUENCE</scope>
    <source>
        <strain evidence="13">9E7_DIV0242</strain>
    </source>
</reference>
<gene>
    <name evidence="13" type="ORF">A5888_000691</name>
    <name evidence="12" type="ORF">A5888_000723</name>
</gene>
<dbReference type="Gene3D" id="3.20.20.70">
    <property type="entry name" value="Aldolase class I"/>
    <property type="match status" value="1"/>
</dbReference>
<evidence type="ECO:0000256" key="8">
    <source>
        <dbReference type="ARBA" id="ARBA00023004"/>
    </source>
</evidence>
<evidence type="ECO:0000256" key="3">
    <source>
        <dbReference type="ARBA" id="ARBA00011048"/>
    </source>
</evidence>
<keyword evidence="9" id="KW-0411">Iron-sulfur</keyword>
<comment type="similarity">
    <text evidence="3">In the N-terminal section; belongs to the NADH:flavin oxidoreductase/NADH oxidase family.</text>
</comment>
<evidence type="ECO:0000313" key="13">
    <source>
        <dbReference type="EMBL" id="WYJ88972.1"/>
    </source>
</evidence>
<evidence type="ECO:0000259" key="10">
    <source>
        <dbReference type="Pfam" id="PF00724"/>
    </source>
</evidence>
<evidence type="ECO:0000256" key="5">
    <source>
        <dbReference type="ARBA" id="ARBA00022643"/>
    </source>
</evidence>
<keyword evidence="7" id="KW-0560">Oxidoreductase</keyword>
<dbReference type="Gene3D" id="3.50.50.60">
    <property type="entry name" value="FAD/NAD(P)-binding domain"/>
    <property type="match status" value="1"/>
</dbReference>
<keyword evidence="8" id="KW-0408">Iron</keyword>
<feature type="domain" description="NADH:flavin oxidoreductase/NADH oxidase N-terminal" evidence="10">
    <location>
        <begin position="4"/>
        <end position="319"/>
    </location>
</feature>
<keyword evidence="6" id="KW-0479">Metal-binding</keyword>
<proteinExistence type="inferred from homology"/>
<dbReference type="GO" id="GO:0016491">
    <property type="term" value="F:oxidoreductase activity"/>
    <property type="evidence" value="ECO:0007669"/>
    <property type="project" value="UniProtKB-KW"/>
</dbReference>
<keyword evidence="14" id="KW-1185">Reference proteome</keyword>
<dbReference type="RefSeq" id="WP_086347837.1">
    <property type="nucleotide sequence ID" value="NZ_CP147247.1"/>
</dbReference>
<evidence type="ECO:0000259" key="11">
    <source>
        <dbReference type="Pfam" id="PF07992"/>
    </source>
</evidence>
<evidence type="ECO:0000256" key="2">
    <source>
        <dbReference type="ARBA" id="ARBA00001966"/>
    </source>
</evidence>
<reference evidence="13" key="3">
    <citation type="submission" date="2024-03" db="EMBL/GenBank/DDBJ databases">
        <title>The Genome Sequence of Enterococcus sp. DIV0242b.</title>
        <authorList>
            <consortium name="The Broad Institute Genomics Platform"/>
            <consortium name="The Broad Institute Microbial Omics Core"/>
            <consortium name="The Broad Institute Genomic Center for Infectious Diseases"/>
            <person name="Earl A."/>
            <person name="Manson A."/>
            <person name="Gilmore M."/>
            <person name="Schwartman J."/>
            <person name="Shea T."/>
            <person name="Abouelleil A."/>
            <person name="Cao P."/>
            <person name="Chapman S."/>
            <person name="Cusick C."/>
            <person name="Young S."/>
            <person name="Neafsey D."/>
            <person name="Nusbaum C."/>
            <person name="Birren B."/>
        </authorList>
    </citation>
    <scope>NUCLEOTIDE SEQUENCE</scope>
    <source>
        <strain evidence="13">9E7_DIV0242</strain>
    </source>
</reference>
<accession>A0A242KCW3</accession>
<dbReference type="Pfam" id="PF07992">
    <property type="entry name" value="Pyr_redox_2"/>
    <property type="match status" value="1"/>
</dbReference>
<evidence type="ECO:0000256" key="4">
    <source>
        <dbReference type="ARBA" id="ARBA00022630"/>
    </source>
</evidence>
<dbReference type="EMBL" id="NGMM01000001">
    <property type="protein sequence ID" value="OTP18909.1"/>
    <property type="molecule type" value="Genomic_DNA"/>
</dbReference>
<dbReference type="PANTHER" id="PTHR42917">
    <property type="entry name" value="2,4-DIENOYL-COA REDUCTASE"/>
    <property type="match status" value="1"/>
</dbReference>